<evidence type="ECO:0000256" key="1">
    <source>
        <dbReference type="ARBA" id="ARBA00023015"/>
    </source>
</evidence>
<keyword evidence="2" id="KW-0238">DNA-binding</keyword>
<name>A0A1M4MVB3_9RHOB</name>
<gene>
    <name evidence="5" type="ORF">KARMA_0407</name>
</gene>
<accession>A0A1M4MVB3</accession>
<dbReference type="SUPFAM" id="SSF46785">
    <property type="entry name" value="Winged helix' DNA-binding domain"/>
    <property type="match status" value="1"/>
</dbReference>
<evidence type="ECO:0000259" key="4">
    <source>
        <dbReference type="PROSITE" id="PS50949"/>
    </source>
</evidence>
<proteinExistence type="predicted"/>
<keyword evidence="1" id="KW-0805">Transcription regulation</keyword>
<sequence length="242" mass="26729">MIPPTAPKASQDKIVRRKLSDQVLDKLREMILSHELKPGDHMPSERALMERFGVGRPAVREALQNLHNSGLISINHGERSRVNAIDANTVLSQSDQVARMVLSAAPDNLEHLKQARQMFELGMVRLAAQQATPQDIADLRSIHATQSVQDQDATAFIEADMRFHTRIAEISGNPIIVSVSRAMLGWLFEYHVSLLHWSGKEDVTLAEHAKIIDLVEAGDADGAVSEMAKHLDRAAAVFEPKG</sequence>
<dbReference type="Pfam" id="PF00392">
    <property type="entry name" value="GntR"/>
    <property type="match status" value="1"/>
</dbReference>
<dbReference type="PRINTS" id="PR00035">
    <property type="entry name" value="HTHGNTR"/>
</dbReference>
<evidence type="ECO:0000313" key="6">
    <source>
        <dbReference type="Proteomes" id="UP000184085"/>
    </source>
</evidence>
<dbReference type="PANTHER" id="PTHR43537">
    <property type="entry name" value="TRANSCRIPTIONAL REGULATOR, GNTR FAMILY"/>
    <property type="match status" value="1"/>
</dbReference>
<dbReference type="NCBIfam" id="NF003011">
    <property type="entry name" value="PRK03837.1"/>
    <property type="match status" value="1"/>
</dbReference>
<dbReference type="RefSeq" id="WP_072703266.1">
    <property type="nucleotide sequence ID" value="NZ_FMJB01000019.1"/>
</dbReference>
<dbReference type="Proteomes" id="UP000184085">
    <property type="component" value="Unassembled WGS sequence"/>
</dbReference>
<evidence type="ECO:0000256" key="2">
    <source>
        <dbReference type="ARBA" id="ARBA00023125"/>
    </source>
</evidence>
<organism evidence="5 6">
    <name type="scientific">Donghicola eburneus</name>
    <dbReference type="NCBI Taxonomy" id="393278"/>
    <lineage>
        <taxon>Bacteria</taxon>
        <taxon>Pseudomonadati</taxon>
        <taxon>Pseudomonadota</taxon>
        <taxon>Alphaproteobacteria</taxon>
        <taxon>Rhodobacterales</taxon>
        <taxon>Roseobacteraceae</taxon>
        <taxon>Donghicola</taxon>
    </lineage>
</organism>
<dbReference type="EMBL" id="FMJB01000019">
    <property type="protein sequence ID" value="SCM66233.1"/>
    <property type="molecule type" value="Genomic_DNA"/>
</dbReference>
<dbReference type="InterPro" id="IPR011711">
    <property type="entry name" value="GntR_C"/>
</dbReference>
<dbReference type="AlphaFoldDB" id="A0A1M4MVB3"/>
<dbReference type="InterPro" id="IPR000524">
    <property type="entry name" value="Tscrpt_reg_HTH_GntR"/>
</dbReference>
<dbReference type="InterPro" id="IPR036390">
    <property type="entry name" value="WH_DNA-bd_sf"/>
</dbReference>
<feature type="domain" description="HTH gntR-type" evidence="4">
    <location>
        <begin position="17"/>
        <end position="85"/>
    </location>
</feature>
<keyword evidence="6" id="KW-1185">Reference proteome</keyword>
<dbReference type="SMART" id="SM00345">
    <property type="entry name" value="HTH_GNTR"/>
    <property type="match status" value="1"/>
</dbReference>
<evidence type="ECO:0000313" key="5">
    <source>
        <dbReference type="EMBL" id="SCM66233.1"/>
    </source>
</evidence>
<keyword evidence="3" id="KW-0804">Transcription</keyword>
<protein>
    <recommendedName>
        <fullName evidence="4">HTH gntR-type domain-containing protein</fullName>
    </recommendedName>
</protein>
<dbReference type="InterPro" id="IPR036388">
    <property type="entry name" value="WH-like_DNA-bd_sf"/>
</dbReference>
<dbReference type="Pfam" id="PF07729">
    <property type="entry name" value="FCD"/>
    <property type="match status" value="1"/>
</dbReference>
<reference evidence="6" key="1">
    <citation type="submission" date="2016-09" db="EMBL/GenBank/DDBJ databases">
        <authorList>
            <person name="Wibberg D."/>
        </authorList>
    </citation>
    <scope>NUCLEOTIDE SEQUENCE [LARGE SCALE GENOMIC DNA]</scope>
</reference>
<dbReference type="Gene3D" id="1.10.10.10">
    <property type="entry name" value="Winged helix-like DNA-binding domain superfamily/Winged helix DNA-binding domain"/>
    <property type="match status" value="1"/>
</dbReference>
<dbReference type="CDD" id="cd07377">
    <property type="entry name" value="WHTH_GntR"/>
    <property type="match status" value="1"/>
</dbReference>
<dbReference type="PROSITE" id="PS50949">
    <property type="entry name" value="HTH_GNTR"/>
    <property type="match status" value="1"/>
</dbReference>
<dbReference type="PANTHER" id="PTHR43537:SF53">
    <property type="entry name" value="HTH-TYPE TRANSCRIPTIONAL REPRESSOR NANR"/>
    <property type="match status" value="1"/>
</dbReference>
<evidence type="ECO:0000256" key="3">
    <source>
        <dbReference type="ARBA" id="ARBA00023163"/>
    </source>
</evidence>
<dbReference type="SMART" id="SM00895">
    <property type="entry name" value="FCD"/>
    <property type="match status" value="1"/>
</dbReference>
<dbReference type="GO" id="GO:0003677">
    <property type="term" value="F:DNA binding"/>
    <property type="evidence" value="ECO:0007669"/>
    <property type="project" value="UniProtKB-KW"/>
</dbReference>
<dbReference type="SUPFAM" id="SSF48008">
    <property type="entry name" value="GntR ligand-binding domain-like"/>
    <property type="match status" value="1"/>
</dbReference>
<dbReference type="GO" id="GO:0003700">
    <property type="term" value="F:DNA-binding transcription factor activity"/>
    <property type="evidence" value="ECO:0007669"/>
    <property type="project" value="InterPro"/>
</dbReference>
<dbReference type="Gene3D" id="1.20.120.530">
    <property type="entry name" value="GntR ligand-binding domain-like"/>
    <property type="match status" value="1"/>
</dbReference>
<dbReference type="InterPro" id="IPR008920">
    <property type="entry name" value="TF_FadR/GntR_C"/>
</dbReference>